<keyword evidence="12" id="KW-1185">Reference proteome</keyword>
<dbReference type="PANTHER" id="PTHR43884:SF12">
    <property type="entry name" value="ISOVALERYL-COA DEHYDROGENASE, MITOCHONDRIAL-RELATED"/>
    <property type="match status" value="1"/>
</dbReference>
<comment type="cofactor">
    <cofactor evidence="1 7">
        <name>FAD</name>
        <dbReference type="ChEBI" id="CHEBI:57692"/>
    </cofactor>
</comment>
<dbReference type="InterPro" id="IPR009075">
    <property type="entry name" value="AcylCo_DH/oxidase_C"/>
</dbReference>
<gene>
    <name evidence="11" type="ORF">LUZ63_020144</name>
</gene>
<dbReference type="SUPFAM" id="SSF47203">
    <property type="entry name" value="Acyl-CoA dehydrogenase C-terminal domain-like"/>
    <property type="match status" value="1"/>
</dbReference>
<dbReference type="InterPro" id="IPR046373">
    <property type="entry name" value="Acyl-CoA_Oxase/DH_mid-dom_sf"/>
</dbReference>
<dbReference type="Pfam" id="PF00441">
    <property type="entry name" value="Acyl-CoA_dh_1"/>
    <property type="match status" value="1"/>
</dbReference>
<dbReference type="Pfam" id="PF02770">
    <property type="entry name" value="Acyl-CoA_dh_M"/>
    <property type="match status" value="1"/>
</dbReference>
<reference evidence="11" key="1">
    <citation type="journal article" date="2022" name="Cell">
        <title>Repeat-based holocentromeres influence genome architecture and karyotype evolution.</title>
        <authorList>
            <person name="Hofstatter P.G."/>
            <person name="Thangavel G."/>
            <person name="Lux T."/>
            <person name="Neumann P."/>
            <person name="Vondrak T."/>
            <person name="Novak P."/>
            <person name="Zhang M."/>
            <person name="Costa L."/>
            <person name="Castellani M."/>
            <person name="Scott A."/>
            <person name="Toegelov H."/>
            <person name="Fuchs J."/>
            <person name="Mata-Sucre Y."/>
            <person name="Dias Y."/>
            <person name="Vanzela A.L.L."/>
            <person name="Huettel B."/>
            <person name="Almeida C.C.S."/>
            <person name="Simkova H."/>
            <person name="Souza G."/>
            <person name="Pedrosa-Harand A."/>
            <person name="Macas J."/>
            <person name="Mayer K.F.X."/>
            <person name="Houben A."/>
            <person name="Marques A."/>
        </authorList>
    </citation>
    <scope>NUCLEOTIDE SEQUENCE</scope>
    <source>
        <strain evidence="11">RhyBre1mFocal</strain>
    </source>
</reference>
<dbReference type="InterPro" id="IPR037069">
    <property type="entry name" value="AcylCoA_DH/ox_N_sf"/>
</dbReference>
<dbReference type="GO" id="GO:0050660">
    <property type="term" value="F:flavin adenine dinucleotide binding"/>
    <property type="evidence" value="ECO:0007669"/>
    <property type="project" value="InterPro"/>
</dbReference>
<keyword evidence="5 7" id="KW-0274">FAD</keyword>
<dbReference type="NCBIfam" id="TIGR00172">
    <property type="entry name" value="maf"/>
    <property type="match status" value="1"/>
</dbReference>
<dbReference type="GO" id="GO:0047429">
    <property type="term" value="F:nucleoside triphosphate diphosphatase activity"/>
    <property type="evidence" value="ECO:0007669"/>
    <property type="project" value="InterPro"/>
</dbReference>
<feature type="domain" description="Acyl-CoA oxidase/dehydrogenase middle" evidence="9">
    <location>
        <begin position="128"/>
        <end position="225"/>
    </location>
</feature>
<feature type="domain" description="Acyl-CoA dehydrogenase/oxidase N-terminal" evidence="10">
    <location>
        <begin position="7"/>
        <end position="122"/>
    </location>
</feature>
<dbReference type="FunFam" id="1.10.540.10:FF:000002">
    <property type="entry name" value="Acyl-CoA dehydrogenase FadE19"/>
    <property type="match status" value="1"/>
</dbReference>
<evidence type="ECO:0000256" key="3">
    <source>
        <dbReference type="ARBA" id="ARBA00022630"/>
    </source>
</evidence>
<dbReference type="PROSITE" id="PS00073">
    <property type="entry name" value="ACYL_COA_DH_2"/>
    <property type="match status" value="1"/>
</dbReference>
<dbReference type="HAMAP" id="MF_00528">
    <property type="entry name" value="Maf"/>
    <property type="match status" value="1"/>
</dbReference>
<dbReference type="InterPro" id="IPR006089">
    <property type="entry name" value="Acyl-CoA_DH_CS"/>
</dbReference>
<dbReference type="Gene3D" id="3.90.950.10">
    <property type="match status" value="1"/>
</dbReference>
<comment type="caution">
    <text evidence="11">The sequence shown here is derived from an EMBL/GenBank/DDBJ whole genome shotgun (WGS) entry which is preliminary data.</text>
</comment>
<evidence type="ECO:0000256" key="4">
    <source>
        <dbReference type="ARBA" id="ARBA00022801"/>
    </source>
</evidence>
<dbReference type="OrthoDB" id="9988775at2759"/>
<dbReference type="Proteomes" id="UP001151287">
    <property type="component" value="Unassembled WGS sequence"/>
</dbReference>
<evidence type="ECO:0000313" key="12">
    <source>
        <dbReference type="Proteomes" id="UP001151287"/>
    </source>
</evidence>
<feature type="domain" description="Acyl-CoA dehydrogenase/oxidase C-terminal" evidence="8">
    <location>
        <begin position="237"/>
        <end position="367"/>
    </location>
</feature>
<keyword evidence="3 7" id="KW-0285">Flavoprotein</keyword>
<dbReference type="SUPFAM" id="SSF52972">
    <property type="entry name" value="ITPase-like"/>
    <property type="match status" value="1"/>
</dbReference>
<dbReference type="Pfam" id="PF02771">
    <property type="entry name" value="Acyl-CoA_dh_N"/>
    <property type="match status" value="1"/>
</dbReference>
<dbReference type="InterPro" id="IPR009100">
    <property type="entry name" value="AcylCoA_DH/oxidase_NM_dom_sf"/>
</dbReference>
<evidence type="ECO:0000256" key="1">
    <source>
        <dbReference type="ARBA" id="ARBA00001974"/>
    </source>
</evidence>
<dbReference type="CDD" id="cd00555">
    <property type="entry name" value="Maf"/>
    <property type="match status" value="1"/>
</dbReference>
<keyword evidence="4" id="KW-0378">Hydrolase</keyword>
<dbReference type="InterPro" id="IPR003697">
    <property type="entry name" value="Maf-like"/>
</dbReference>
<dbReference type="Gene3D" id="2.40.110.10">
    <property type="entry name" value="Butyryl-CoA Dehydrogenase, subunit A, domain 2"/>
    <property type="match status" value="1"/>
</dbReference>
<evidence type="ECO:0000256" key="7">
    <source>
        <dbReference type="RuleBase" id="RU362125"/>
    </source>
</evidence>
<keyword evidence="6 7" id="KW-0560">Oxidoreductase</keyword>
<accession>A0A9P9Z8N9</accession>
<dbReference type="Pfam" id="PF02545">
    <property type="entry name" value="Maf"/>
    <property type="match status" value="1"/>
</dbReference>
<dbReference type="InterPro" id="IPR006091">
    <property type="entry name" value="Acyl-CoA_Oxase/DH_mid-dom"/>
</dbReference>
<evidence type="ECO:0008006" key="13">
    <source>
        <dbReference type="Google" id="ProtNLM"/>
    </source>
</evidence>
<evidence type="ECO:0000256" key="5">
    <source>
        <dbReference type="ARBA" id="ARBA00022827"/>
    </source>
</evidence>
<dbReference type="InterPro" id="IPR029001">
    <property type="entry name" value="ITPase-like_fam"/>
</dbReference>
<dbReference type="PROSITE" id="PS00072">
    <property type="entry name" value="ACYL_COA_DH_1"/>
    <property type="match status" value="1"/>
</dbReference>
<evidence type="ECO:0000256" key="6">
    <source>
        <dbReference type="ARBA" id="ARBA00023002"/>
    </source>
</evidence>
<dbReference type="PANTHER" id="PTHR43884">
    <property type="entry name" value="ACYL-COA DEHYDROGENASE"/>
    <property type="match status" value="1"/>
</dbReference>
<name>A0A9P9Z8N9_9POAL</name>
<evidence type="ECO:0000259" key="8">
    <source>
        <dbReference type="Pfam" id="PF00441"/>
    </source>
</evidence>
<organism evidence="11 12">
    <name type="scientific">Rhynchospora breviuscula</name>
    <dbReference type="NCBI Taxonomy" id="2022672"/>
    <lineage>
        <taxon>Eukaryota</taxon>
        <taxon>Viridiplantae</taxon>
        <taxon>Streptophyta</taxon>
        <taxon>Embryophyta</taxon>
        <taxon>Tracheophyta</taxon>
        <taxon>Spermatophyta</taxon>
        <taxon>Magnoliopsida</taxon>
        <taxon>Liliopsida</taxon>
        <taxon>Poales</taxon>
        <taxon>Cyperaceae</taxon>
        <taxon>Cyperoideae</taxon>
        <taxon>Rhynchosporeae</taxon>
        <taxon>Rhynchospora</taxon>
    </lineage>
</organism>
<dbReference type="InterPro" id="IPR013786">
    <property type="entry name" value="AcylCoA_DH/ox_N"/>
</dbReference>
<dbReference type="EMBL" id="JAMQYH010000029">
    <property type="protein sequence ID" value="KAJ1684389.1"/>
    <property type="molecule type" value="Genomic_DNA"/>
</dbReference>
<evidence type="ECO:0000313" key="11">
    <source>
        <dbReference type="EMBL" id="KAJ1684389.1"/>
    </source>
</evidence>
<dbReference type="InterPro" id="IPR036250">
    <property type="entry name" value="AcylCo_DH-like_C"/>
</dbReference>
<proteinExistence type="inferred from homology"/>
<evidence type="ECO:0000259" key="9">
    <source>
        <dbReference type="Pfam" id="PF02770"/>
    </source>
</evidence>
<comment type="similarity">
    <text evidence="2 7">Belongs to the acyl-CoA dehydrogenase family.</text>
</comment>
<dbReference type="Gene3D" id="1.20.140.10">
    <property type="entry name" value="Butyryl-CoA Dehydrogenase, subunit A, domain 3"/>
    <property type="match status" value="1"/>
</dbReference>
<evidence type="ECO:0000259" key="10">
    <source>
        <dbReference type="Pfam" id="PF02771"/>
    </source>
</evidence>
<sequence length="573" mass="60526">MSPFELSAEHETFRRTVRDFAEKEVAPHCAAWDREHQFPLDAVRAMGDLGLFGLTAPEEYGGAGLAGDGGFTSLCVAIEEIGRIDQSLGITLEAAVGLGINPILTFGDEEQKRTWLPDLVAGTALAGFGLTEPGAGSDAGATRTRAVLDDGEWVVDGAKQFITNSGSAITSLVTVTARTGEREDGRPEISAIMVPAGTPGFTAEKAYDKLGWNASDTHPLSFDGCRVPAANLLGERGRGYAQFLSTLDDGRVAIAALAVGCIQACLDHCVAYAGERTTFGGPIGRKQGVAFQIADLETMLHAARLLTYRAAAMKDAADAGRAVSTKDFKQAAAVAKLYATESAVSATRIATQVFGGYGFMEEYPVARGAGDLYPRAVAAPRLVLASASPARLATLRAAGLDPEVVVSGVDEEQVERTEPADYVLRLAQLKAVAVAAREPRSLVIGCDSVLELDSEILGKPHTAEEATRRWQDMRGRAGVLHTGHCLIDTHREVWLARSAATQVRFADVSDEEIAAYVASGEPLEVAGAFTLDGKGGAFVAGITGDPHNVVGISLPLLRIMVDELGFAWTDLWA</sequence>
<protein>
    <recommendedName>
        <fullName evidence="13">Nucleotide PPase</fullName>
    </recommendedName>
</protein>
<dbReference type="SUPFAM" id="SSF56645">
    <property type="entry name" value="Acyl-CoA dehydrogenase NM domain-like"/>
    <property type="match status" value="1"/>
</dbReference>
<dbReference type="GO" id="GO:0003995">
    <property type="term" value="F:acyl-CoA dehydrogenase activity"/>
    <property type="evidence" value="ECO:0007669"/>
    <property type="project" value="InterPro"/>
</dbReference>
<dbReference type="AlphaFoldDB" id="A0A9P9Z8N9"/>
<dbReference type="Gene3D" id="1.10.540.10">
    <property type="entry name" value="Acyl-CoA dehydrogenase/oxidase, N-terminal domain"/>
    <property type="match status" value="1"/>
</dbReference>
<dbReference type="FunFam" id="2.40.110.10:FF:000009">
    <property type="entry name" value="Acyl-CoA dehydrogenase"/>
    <property type="match status" value="1"/>
</dbReference>
<evidence type="ECO:0000256" key="2">
    <source>
        <dbReference type="ARBA" id="ARBA00009347"/>
    </source>
</evidence>